<feature type="transmembrane region" description="Helical" evidence="1">
    <location>
        <begin position="104"/>
        <end position="127"/>
    </location>
</feature>
<proteinExistence type="predicted"/>
<keyword evidence="3" id="KW-1185">Reference proteome</keyword>
<protein>
    <recommendedName>
        <fullName evidence="4">DUF2189 domain-containing protein</fullName>
    </recommendedName>
</protein>
<feature type="transmembrane region" description="Helical" evidence="1">
    <location>
        <begin position="33"/>
        <end position="59"/>
    </location>
</feature>
<dbReference type="EMBL" id="QQSY01000005">
    <property type="protein sequence ID" value="RDI97404.1"/>
    <property type="molecule type" value="Genomic_DNA"/>
</dbReference>
<dbReference type="Proteomes" id="UP000254711">
    <property type="component" value="Unassembled WGS sequence"/>
</dbReference>
<accession>A0A370K437</accession>
<evidence type="ECO:0008006" key="4">
    <source>
        <dbReference type="Google" id="ProtNLM"/>
    </source>
</evidence>
<dbReference type="AlphaFoldDB" id="A0A370K437"/>
<dbReference type="OrthoDB" id="5298483at2"/>
<gene>
    <name evidence="2" type="ORF">DVT68_16775</name>
</gene>
<organism evidence="2 3">
    <name type="scientific">Dyella solisilvae</name>
    <dbReference type="NCBI Taxonomy" id="1920168"/>
    <lineage>
        <taxon>Bacteria</taxon>
        <taxon>Pseudomonadati</taxon>
        <taxon>Pseudomonadota</taxon>
        <taxon>Gammaproteobacteria</taxon>
        <taxon>Lysobacterales</taxon>
        <taxon>Rhodanobacteraceae</taxon>
        <taxon>Dyella</taxon>
    </lineage>
</organism>
<feature type="transmembrane region" description="Helical" evidence="1">
    <location>
        <begin position="147"/>
        <end position="172"/>
    </location>
</feature>
<evidence type="ECO:0000313" key="3">
    <source>
        <dbReference type="Proteomes" id="UP000254711"/>
    </source>
</evidence>
<evidence type="ECO:0000313" key="2">
    <source>
        <dbReference type="EMBL" id="RDI97404.1"/>
    </source>
</evidence>
<keyword evidence="1" id="KW-0472">Membrane</keyword>
<keyword evidence="1" id="KW-0812">Transmembrane</keyword>
<keyword evidence="1" id="KW-1133">Transmembrane helix</keyword>
<comment type="caution">
    <text evidence="2">The sequence shown here is derived from an EMBL/GenBank/DDBJ whole genome shotgun (WGS) entry which is preliminary data.</text>
</comment>
<evidence type="ECO:0000256" key="1">
    <source>
        <dbReference type="SAM" id="Phobius"/>
    </source>
</evidence>
<dbReference type="RefSeq" id="WP_114826250.1">
    <property type="nucleotide sequence ID" value="NZ_QQSY01000005.1"/>
</dbReference>
<sequence length="244" mass="26510">MEALAGTATVVLPARRALHWCAEGLRLWRRYPLRLFVLSLAPLVLESVLQAIPLVGVALSKMVVPLLGFGLLQGLVDAERNGSLLWSSPFSVWKHGYRWRAMGLGALMGLIIVGTQQSVVAAIYGWPAVDAVLLGHVRAHPALLTRGFVSVLVLTGIPLTVLFGMAPMLLMFRGALPWAAVSASVRMCCRHLAPFALYTLLQMVVMGGMLAAPFGMLAVLLWAPWMTACWYVIWKDIEILPGGT</sequence>
<reference evidence="2 3" key="1">
    <citation type="submission" date="2018-07" db="EMBL/GenBank/DDBJ databases">
        <title>Dyella solisilvae sp. nov., isolated from the pine and broad-leaved mixed forest soil.</title>
        <authorList>
            <person name="Gao Z."/>
            <person name="Qiu L."/>
        </authorList>
    </citation>
    <scope>NUCLEOTIDE SEQUENCE [LARGE SCALE GENOMIC DNA]</scope>
    <source>
        <strain evidence="2 3">DHG54</strain>
    </source>
</reference>
<name>A0A370K437_9GAMM</name>